<name>A0ACC6T7B8_9HYPH</name>
<evidence type="ECO:0000313" key="2">
    <source>
        <dbReference type="Proteomes" id="UP001480082"/>
    </source>
</evidence>
<sequence length="88" mass="9820">MPEKTIADAIREGERFYVNCGHPMCGHSHRIDLEVLAGRLGLDHGAMYSDLVKVFRCERCKAAGRDARPVSFTCVPNYGAIDARRNVK</sequence>
<dbReference type="Proteomes" id="UP001480082">
    <property type="component" value="Unassembled WGS sequence"/>
</dbReference>
<evidence type="ECO:0000313" key="1">
    <source>
        <dbReference type="EMBL" id="MER9287831.1"/>
    </source>
</evidence>
<proteinExistence type="predicted"/>
<keyword evidence="2" id="KW-1185">Reference proteome</keyword>
<organism evidence="1 2">
    <name type="scientific">Mesorhizobium australicum</name>
    <dbReference type="NCBI Taxonomy" id="536018"/>
    <lineage>
        <taxon>Bacteria</taxon>
        <taxon>Pseudomonadati</taxon>
        <taxon>Pseudomonadota</taxon>
        <taxon>Alphaproteobacteria</taxon>
        <taxon>Hyphomicrobiales</taxon>
        <taxon>Phyllobacteriaceae</taxon>
        <taxon>Mesorhizobium</taxon>
    </lineage>
</organism>
<reference evidence="1 2" key="1">
    <citation type="journal article" date="2024" name="Proc. Natl. Acad. Sci. U.S.A.">
        <title>The evolutionary genomics of adaptation to stress in wild rhizobium bacteria.</title>
        <authorList>
            <person name="Kehlet-Delgado H."/>
            <person name="Montoya A.P."/>
            <person name="Jensen K.T."/>
            <person name="Wendlandt C.E."/>
            <person name="Dexheimer C."/>
            <person name="Roberts M."/>
            <person name="Torres Martinez L."/>
            <person name="Friesen M.L."/>
            <person name="Griffitts J.S."/>
            <person name="Porter S.S."/>
        </authorList>
    </citation>
    <scope>NUCLEOTIDE SEQUENCE [LARGE SCALE GENOMIC DNA]</scope>
    <source>
        <strain evidence="1 2">M0468</strain>
    </source>
</reference>
<gene>
    <name evidence="1" type="ORF">NKI81_28585</name>
</gene>
<comment type="caution">
    <text evidence="1">The sequence shown here is derived from an EMBL/GenBank/DDBJ whole genome shotgun (WGS) entry which is preliminary data.</text>
</comment>
<accession>A0ACC6T7B8</accession>
<protein>
    <submittedName>
        <fullName evidence="1">Uncharacterized protein</fullName>
    </submittedName>
</protein>
<dbReference type="EMBL" id="JAMYRI010000025">
    <property type="protein sequence ID" value="MER9287831.1"/>
    <property type="molecule type" value="Genomic_DNA"/>
</dbReference>